<reference evidence="15" key="2">
    <citation type="submission" date="2020-09" db="EMBL/GenBank/DDBJ databases">
        <authorList>
            <person name="Sun Q."/>
            <person name="Kim S."/>
        </authorList>
    </citation>
    <scope>NUCLEOTIDE SEQUENCE</scope>
    <source>
        <strain evidence="15">KCTC 42651</strain>
    </source>
</reference>
<dbReference type="Pfam" id="PF00378">
    <property type="entry name" value="ECH_1"/>
    <property type="match status" value="1"/>
</dbReference>
<dbReference type="AlphaFoldDB" id="A0A918XS94"/>
<gene>
    <name evidence="15" type="ORF">GCM10017083_26920</name>
</gene>
<dbReference type="GO" id="GO:0003857">
    <property type="term" value="F:(3S)-3-hydroxyacyl-CoA dehydrogenase (NAD+) activity"/>
    <property type="evidence" value="ECO:0007669"/>
    <property type="project" value="UniProtKB-EC"/>
</dbReference>
<evidence type="ECO:0000256" key="6">
    <source>
        <dbReference type="ARBA" id="ARBA00023027"/>
    </source>
</evidence>
<dbReference type="Pfam" id="PF00725">
    <property type="entry name" value="3HCDH"/>
    <property type="match status" value="2"/>
</dbReference>
<accession>A0A918XS94</accession>
<dbReference type="GO" id="GO:0016042">
    <property type="term" value="P:lipid catabolic process"/>
    <property type="evidence" value="ECO:0007669"/>
    <property type="project" value="UniProtKB-KW"/>
</dbReference>
<evidence type="ECO:0000256" key="10">
    <source>
        <dbReference type="ARBA" id="ARBA00023239"/>
    </source>
</evidence>
<evidence type="ECO:0000256" key="1">
    <source>
        <dbReference type="ARBA" id="ARBA00004275"/>
    </source>
</evidence>
<comment type="catalytic activity">
    <reaction evidence="12">
        <text>a (3S)-3-hydroxyacyl-CoA + NAD(+) = a 3-oxoacyl-CoA + NADH + H(+)</text>
        <dbReference type="Rhea" id="RHEA:22432"/>
        <dbReference type="ChEBI" id="CHEBI:15378"/>
        <dbReference type="ChEBI" id="CHEBI:57318"/>
        <dbReference type="ChEBI" id="CHEBI:57540"/>
        <dbReference type="ChEBI" id="CHEBI:57945"/>
        <dbReference type="ChEBI" id="CHEBI:90726"/>
        <dbReference type="EC" id="1.1.1.35"/>
    </reaction>
</comment>
<evidence type="ECO:0000256" key="3">
    <source>
        <dbReference type="ARBA" id="ARBA00022832"/>
    </source>
</evidence>
<dbReference type="Gene3D" id="3.40.50.720">
    <property type="entry name" value="NAD(P)-binding Rossmann-like Domain"/>
    <property type="match status" value="1"/>
</dbReference>
<dbReference type="SUPFAM" id="SSF52096">
    <property type="entry name" value="ClpP/crotonase"/>
    <property type="match status" value="1"/>
</dbReference>
<dbReference type="PANTHER" id="PTHR23309:SF51">
    <property type="entry name" value="3-HYDROXYACYL-COA DEHYDROGENASE-RELATED"/>
    <property type="match status" value="1"/>
</dbReference>
<keyword evidence="7" id="KW-0443">Lipid metabolism</keyword>
<evidence type="ECO:0000256" key="7">
    <source>
        <dbReference type="ARBA" id="ARBA00023098"/>
    </source>
</evidence>
<dbReference type="InterPro" id="IPR008927">
    <property type="entry name" value="6-PGluconate_DH-like_C_sf"/>
</dbReference>
<proteinExistence type="predicted"/>
<evidence type="ECO:0000256" key="11">
    <source>
        <dbReference type="ARBA" id="ARBA00023268"/>
    </source>
</evidence>
<comment type="subcellular location">
    <subcellularLocation>
        <location evidence="1">Peroxisome</location>
    </subcellularLocation>
</comment>
<keyword evidence="6" id="KW-0520">NAD</keyword>
<evidence type="ECO:0000256" key="5">
    <source>
        <dbReference type="ARBA" id="ARBA00023002"/>
    </source>
</evidence>
<dbReference type="GO" id="GO:0004300">
    <property type="term" value="F:enoyl-CoA hydratase activity"/>
    <property type="evidence" value="ECO:0007669"/>
    <property type="project" value="UniProtKB-ARBA"/>
</dbReference>
<dbReference type="Gene3D" id="3.90.226.10">
    <property type="entry name" value="2-enoyl-CoA Hydratase, Chain A, domain 1"/>
    <property type="match status" value="1"/>
</dbReference>
<dbReference type="CDD" id="cd06558">
    <property type="entry name" value="crotonase-like"/>
    <property type="match status" value="1"/>
</dbReference>
<feature type="domain" description="3-hydroxyacyl-CoA dehydrogenase NAD binding" evidence="14">
    <location>
        <begin position="299"/>
        <end position="475"/>
    </location>
</feature>
<keyword evidence="9" id="KW-0413">Isomerase</keyword>
<evidence type="ECO:0000256" key="2">
    <source>
        <dbReference type="ARBA" id="ARBA00005005"/>
    </source>
</evidence>
<evidence type="ECO:0000313" key="15">
    <source>
        <dbReference type="EMBL" id="GHD51933.1"/>
    </source>
</evidence>
<dbReference type="InterPro" id="IPR036291">
    <property type="entry name" value="NAD(P)-bd_dom_sf"/>
</dbReference>
<sequence length="702" mass="75125">MTDAVRYSREGAIGLIEVVNPPVNALGQAVRAGISAAIRQGIADPDAKVLVIYGEGRTFMAGADIREFGKPPMPPILGEVINEIEACPKPTVAAIHGTALGGGLETALGCRFRVALKGSKVGLPEVKLGIIPGAGGTQRLPRVAGVANALEMITSGRHVPVEEALTLGIVDAVVDGTDVKAAGIAFARRVVDEGLDAPAVRDRDDKLAAARADRSIFEETRRKLARSMRGRMSPQKAVDAVEAAVDLAIDQGLKRERELITECMESSQRAGLVHAFFGEREVAKVPGMSKDVPVRPVKKAAVIGAGTMGGGIAMCFANAGIPVTVVETSQEALDRGLGRVRNNYDISARRGRYTPEQVDGLMALFTPALDLAAVAEADIVIEAVFESMDVKKEVFRKLDAVAKPGAVLATNTSYLDVDEIAAVTSRPADVLGMHFFSPANVMKLLEVVRGAKTADDALKTALEIGRKLGKVAVVAGVCDGFIGNRMLKTYKTQMDYVMEDGALPQEIDAAITGFGFPMGLYAMGDLAGLDIGYMTRRREDATRPADARYVAIADRLYELGRLGQKTGAGWYRYEDGRTPIPDPEVEAIILEESGKKGINRRAFGADEILTRALCALVNEGAKVLAEGIALRPVDIDMVWLFGYGFPAYEGGPMFWADRRGLDKVLADIRGFADHDPKSWQPAPLLVELAEAGRTFKEWSDAR</sequence>
<dbReference type="GO" id="GO:0016853">
    <property type="term" value="F:isomerase activity"/>
    <property type="evidence" value="ECO:0007669"/>
    <property type="project" value="UniProtKB-KW"/>
</dbReference>
<comment type="pathway">
    <text evidence="2">Lipid metabolism; fatty acid beta-oxidation.</text>
</comment>
<evidence type="ECO:0000256" key="8">
    <source>
        <dbReference type="ARBA" id="ARBA00023140"/>
    </source>
</evidence>
<feature type="domain" description="3-hydroxyacyl-CoA dehydrogenase C-terminal" evidence="13">
    <location>
        <begin position="480"/>
        <end position="573"/>
    </location>
</feature>
<evidence type="ECO:0000256" key="12">
    <source>
        <dbReference type="ARBA" id="ARBA00049556"/>
    </source>
</evidence>
<evidence type="ECO:0000259" key="14">
    <source>
        <dbReference type="Pfam" id="PF02737"/>
    </source>
</evidence>
<keyword evidence="10" id="KW-0456">Lyase</keyword>
<dbReference type="Proteomes" id="UP000630353">
    <property type="component" value="Unassembled WGS sequence"/>
</dbReference>
<protein>
    <submittedName>
        <fullName evidence="15">3-hydroxyacyl-CoA dehydrogenase</fullName>
    </submittedName>
</protein>
<evidence type="ECO:0000256" key="9">
    <source>
        <dbReference type="ARBA" id="ARBA00023235"/>
    </source>
</evidence>
<keyword evidence="16" id="KW-1185">Reference proteome</keyword>
<dbReference type="GO" id="GO:0006631">
    <property type="term" value="P:fatty acid metabolic process"/>
    <property type="evidence" value="ECO:0007669"/>
    <property type="project" value="UniProtKB-KW"/>
</dbReference>
<dbReference type="SUPFAM" id="SSF48179">
    <property type="entry name" value="6-phosphogluconate dehydrogenase C-terminal domain-like"/>
    <property type="match status" value="2"/>
</dbReference>
<evidence type="ECO:0000313" key="16">
    <source>
        <dbReference type="Proteomes" id="UP000630353"/>
    </source>
</evidence>
<feature type="domain" description="3-hydroxyacyl-CoA dehydrogenase C-terminal" evidence="13">
    <location>
        <begin position="608"/>
        <end position="694"/>
    </location>
</feature>
<keyword evidence="3" id="KW-0276">Fatty acid metabolism</keyword>
<dbReference type="InterPro" id="IPR001753">
    <property type="entry name" value="Enoyl-CoA_hydra/iso"/>
</dbReference>
<dbReference type="InterPro" id="IPR029045">
    <property type="entry name" value="ClpP/crotonase-like_dom_sf"/>
</dbReference>
<dbReference type="Pfam" id="PF02737">
    <property type="entry name" value="3HCDH_N"/>
    <property type="match status" value="1"/>
</dbReference>
<keyword evidence="4" id="KW-0442">Lipid degradation</keyword>
<dbReference type="FunFam" id="1.10.1040.50:FF:000006">
    <property type="entry name" value="Peroxisomal bifunctional enzyme"/>
    <property type="match status" value="1"/>
</dbReference>
<reference evidence="15" key="1">
    <citation type="journal article" date="2014" name="Int. J. Syst. Evol. Microbiol.">
        <title>Complete genome sequence of Corynebacterium casei LMG S-19264T (=DSM 44701T), isolated from a smear-ripened cheese.</title>
        <authorList>
            <consortium name="US DOE Joint Genome Institute (JGI-PGF)"/>
            <person name="Walter F."/>
            <person name="Albersmeier A."/>
            <person name="Kalinowski J."/>
            <person name="Ruckert C."/>
        </authorList>
    </citation>
    <scope>NUCLEOTIDE SEQUENCE</scope>
    <source>
        <strain evidence="15">KCTC 42651</strain>
    </source>
</reference>
<dbReference type="PANTHER" id="PTHR23309">
    <property type="entry name" value="3-HYDROXYACYL-COA DEHYROGENASE"/>
    <property type="match status" value="1"/>
</dbReference>
<dbReference type="RefSeq" id="WP_189990364.1">
    <property type="nucleotide sequence ID" value="NZ_BMZS01000005.1"/>
</dbReference>
<name>A0A918XS94_9PROT</name>
<keyword evidence="11" id="KW-0511">Multifunctional enzyme</keyword>
<evidence type="ECO:0000259" key="13">
    <source>
        <dbReference type="Pfam" id="PF00725"/>
    </source>
</evidence>
<evidence type="ECO:0000256" key="4">
    <source>
        <dbReference type="ARBA" id="ARBA00022963"/>
    </source>
</evidence>
<dbReference type="EMBL" id="BMZS01000005">
    <property type="protein sequence ID" value="GHD51933.1"/>
    <property type="molecule type" value="Genomic_DNA"/>
</dbReference>
<dbReference type="InterPro" id="IPR006108">
    <property type="entry name" value="3HC_DH_C"/>
</dbReference>
<keyword evidence="8" id="KW-0576">Peroxisome</keyword>
<keyword evidence="5" id="KW-0560">Oxidoreductase</keyword>
<dbReference type="GO" id="GO:0070403">
    <property type="term" value="F:NAD+ binding"/>
    <property type="evidence" value="ECO:0007669"/>
    <property type="project" value="InterPro"/>
</dbReference>
<comment type="caution">
    <text evidence="15">The sequence shown here is derived from an EMBL/GenBank/DDBJ whole genome shotgun (WGS) entry which is preliminary data.</text>
</comment>
<dbReference type="InterPro" id="IPR006176">
    <property type="entry name" value="3-OHacyl-CoA_DH_NAD-bd"/>
</dbReference>
<dbReference type="Gene3D" id="1.10.1040.50">
    <property type="match status" value="1"/>
</dbReference>
<organism evidence="15 16">
    <name type="scientific">Thalassobaculum fulvum</name>
    <dbReference type="NCBI Taxonomy" id="1633335"/>
    <lineage>
        <taxon>Bacteria</taxon>
        <taxon>Pseudomonadati</taxon>
        <taxon>Pseudomonadota</taxon>
        <taxon>Alphaproteobacteria</taxon>
        <taxon>Rhodospirillales</taxon>
        <taxon>Thalassobaculaceae</taxon>
        <taxon>Thalassobaculum</taxon>
    </lineage>
</organism>
<dbReference type="FunFam" id="3.40.50.720:FF:000009">
    <property type="entry name" value="Fatty oxidation complex, alpha subunit"/>
    <property type="match status" value="1"/>
</dbReference>
<dbReference type="SUPFAM" id="SSF51735">
    <property type="entry name" value="NAD(P)-binding Rossmann-fold domains"/>
    <property type="match status" value="1"/>
</dbReference>